<dbReference type="InterPro" id="IPR025325">
    <property type="entry name" value="DUF4231"/>
</dbReference>
<reference evidence="2" key="1">
    <citation type="journal article" date="2020" name="Nature">
        <title>Giant virus diversity and host interactions through global metagenomics.</title>
        <authorList>
            <person name="Schulz F."/>
            <person name="Roux S."/>
            <person name="Paez-Espino D."/>
            <person name="Jungbluth S."/>
            <person name="Walsh D.A."/>
            <person name="Denef V.J."/>
            <person name="McMahon K.D."/>
            <person name="Konstantinidis K.T."/>
            <person name="Eloe-Fadrosh E.A."/>
            <person name="Kyrpides N.C."/>
            <person name="Woyke T."/>
        </authorList>
    </citation>
    <scope>NUCLEOTIDE SEQUENCE</scope>
    <source>
        <strain evidence="2">GVMAG-M-3300020595-32</strain>
    </source>
</reference>
<proteinExistence type="predicted"/>
<sequence length="291" mass="33790">MLNEDKANDPMFERIGYKDQVLDIINSLELPSETDKHILKSRFLYEVLNYDARRNNTKKYYNSFRFIVTLGSILLPAIMSIGQMDPTKLPKHFDRFSYWASWSISLTVTACNGFLQLFSLDKNYFEYAITTEQLKTEGWQFFQLSGKYEDYPDHSSAYRNFCKSIENIKRKQVEKEFSGKGEVKKKKEFNFKKELEKHVPERYAIENSNKANEGSKNAKQVDTKVAELDTLMKDKMGKLDTLMGILEKKEIKGDAEETIGNVREMLKESIKENVAEVATEVVSETIDKVDK</sequence>
<dbReference type="EMBL" id="MN739395">
    <property type="protein sequence ID" value="QHT02472.1"/>
    <property type="molecule type" value="Genomic_DNA"/>
</dbReference>
<evidence type="ECO:0000256" key="1">
    <source>
        <dbReference type="SAM" id="Phobius"/>
    </source>
</evidence>
<organism evidence="2">
    <name type="scientific">viral metagenome</name>
    <dbReference type="NCBI Taxonomy" id="1070528"/>
    <lineage>
        <taxon>unclassified sequences</taxon>
        <taxon>metagenomes</taxon>
        <taxon>organismal metagenomes</taxon>
    </lineage>
</organism>
<dbReference type="NCBIfam" id="NF033634">
    <property type="entry name" value="SLATT_1"/>
    <property type="match status" value="1"/>
</dbReference>
<feature type="transmembrane region" description="Helical" evidence="1">
    <location>
        <begin position="63"/>
        <end position="84"/>
    </location>
</feature>
<dbReference type="Pfam" id="PF14015">
    <property type="entry name" value="DUF4231"/>
    <property type="match status" value="1"/>
</dbReference>
<keyword evidence="1" id="KW-1133">Transmembrane helix</keyword>
<accession>A0A6C0CE94</accession>
<evidence type="ECO:0000313" key="2">
    <source>
        <dbReference type="EMBL" id="QHT02472.1"/>
    </source>
</evidence>
<feature type="transmembrane region" description="Helical" evidence="1">
    <location>
        <begin position="96"/>
        <end position="115"/>
    </location>
</feature>
<name>A0A6C0CE94_9ZZZZ</name>
<evidence type="ECO:0008006" key="3">
    <source>
        <dbReference type="Google" id="ProtNLM"/>
    </source>
</evidence>
<keyword evidence="1" id="KW-0472">Membrane</keyword>
<dbReference type="AlphaFoldDB" id="A0A6C0CE94"/>
<protein>
    <recommendedName>
        <fullName evidence="3">DUF4231 domain-containing protein</fullName>
    </recommendedName>
</protein>
<keyword evidence="1" id="KW-0812">Transmembrane</keyword>